<dbReference type="Gene3D" id="1.20.1250.20">
    <property type="entry name" value="MFS general substrate transporter like domains"/>
    <property type="match status" value="1"/>
</dbReference>
<evidence type="ECO:0000313" key="2">
    <source>
        <dbReference type="EMBL" id="OXY85822.1"/>
    </source>
</evidence>
<gene>
    <name evidence="2" type="ORF">BEK98_45295</name>
</gene>
<dbReference type="RefSeq" id="WP_208643429.1">
    <property type="nucleotide sequence ID" value="NZ_MCGQ01000109.1"/>
</dbReference>
<comment type="caution">
    <text evidence="2">The sequence shown here is derived from an EMBL/GenBank/DDBJ whole genome shotgun (WGS) entry which is preliminary data.</text>
</comment>
<evidence type="ECO:0000313" key="3">
    <source>
        <dbReference type="Proteomes" id="UP000215483"/>
    </source>
</evidence>
<keyword evidence="3" id="KW-1185">Reference proteome</keyword>
<dbReference type="Proteomes" id="UP000215483">
    <property type="component" value="Unassembled WGS sequence"/>
</dbReference>
<name>A0A233RR09_STRDA</name>
<dbReference type="AlphaFoldDB" id="A0A233RR09"/>
<feature type="transmembrane region" description="Helical" evidence="1">
    <location>
        <begin position="36"/>
        <end position="55"/>
    </location>
</feature>
<evidence type="ECO:0000256" key="1">
    <source>
        <dbReference type="SAM" id="Phobius"/>
    </source>
</evidence>
<dbReference type="InterPro" id="IPR036259">
    <property type="entry name" value="MFS_trans_sf"/>
</dbReference>
<keyword evidence="1" id="KW-0812">Transmembrane</keyword>
<proteinExistence type="predicted"/>
<organism evidence="2 3">
    <name type="scientific">Streptomyces diastatochromogenes</name>
    <dbReference type="NCBI Taxonomy" id="42236"/>
    <lineage>
        <taxon>Bacteria</taxon>
        <taxon>Bacillati</taxon>
        <taxon>Actinomycetota</taxon>
        <taxon>Actinomycetes</taxon>
        <taxon>Kitasatosporales</taxon>
        <taxon>Streptomycetaceae</taxon>
        <taxon>Streptomyces</taxon>
    </lineage>
</organism>
<dbReference type="SUPFAM" id="SSF103473">
    <property type="entry name" value="MFS general substrate transporter"/>
    <property type="match status" value="1"/>
</dbReference>
<reference evidence="2 3" key="1">
    <citation type="submission" date="2016-07" db="EMBL/GenBank/DDBJ databases">
        <title>Draft genome of Streptomyces diastatochromogenes.</title>
        <authorList>
            <person name="Podduturi R."/>
            <person name="Lukassen M.B."/>
            <person name="Clausen N."/>
            <person name="Nielsen J.L."/>
            <person name="Jorgensen N.O."/>
        </authorList>
    </citation>
    <scope>NUCLEOTIDE SEQUENCE [LARGE SCALE GENOMIC DNA]</scope>
    <source>
        <strain evidence="2 3">DSM 40608</strain>
    </source>
</reference>
<keyword evidence="1" id="KW-0472">Membrane</keyword>
<dbReference type="EMBL" id="MCGQ01000109">
    <property type="protein sequence ID" value="OXY85822.1"/>
    <property type="molecule type" value="Genomic_DNA"/>
</dbReference>
<accession>A0A233RR09</accession>
<protein>
    <submittedName>
        <fullName evidence="2">Uncharacterized protein</fullName>
    </submittedName>
</protein>
<keyword evidence="1" id="KW-1133">Transmembrane helix</keyword>
<sequence>MTSTALGLVMVAGEPAGGFLAPVIARWACDTWGLQSAVYISAAGGVVVVLLSLGLRETAPAVLRRRAGAALPGPALAPETTSSGSGMA</sequence>